<dbReference type="InParanoid" id="A0A1Y5TYX9"/>
<evidence type="ECO:0000259" key="7">
    <source>
        <dbReference type="SMART" id="SM01016"/>
    </source>
</evidence>
<evidence type="ECO:0000256" key="4">
    <source>
        <dbReference type="ARBA" id="ARBA00023146"/>
    </source>
</evidence>
<accession>A0A1Y5TYX9</accession>
<dbReference type="InterPro" id="IPR036695">
    <property type="entry name" value="Arg-tRNA-synth_N_sf"/>
</dbReference>
<keyword evidence="2" id="KW-0547">Nucleotide-binding</keyword>
<evidence type="ECO:0000256" key="2">
    <source>
        <dbReference type="ARBA" id="ARBA00022741"/>
    </source>
</evidence>
<evidence type="ECO:0000313" key="9">
    <source>
        <dbReference type="Proteomes" id="UP000193200"/>
    </source>
</evidence>
<protein>
    <recommendedName>
        <fullName evidence="5">Arginyl-tRNA synthetase</fullName>
    </recommendedName>
</protein>
<evidence type="ECO:0000259" key="6">
    <source>
        <dbReference type="SMART" id="SM00836"/>
    </source>
</evidence>
<dbReference type="InterPro" id="IPR009080">
    <property type="entry name" value="tRNAsynth_Ia_anticodon-bd"/>
</dbReference>
<dbReference type="Gene3D" id="3.30.1360.70">
    <property type="entry name" value="Arginyl tRNA synthetase N-terminal domain"/>
    <property type="match status" value="1"/>
</dbReference>
<dbReference type="GO" id="GO:0005524">
    <property type="term" value="F:ATP binding"/>
    <property type="evidence" value="ECO:0007669"/>
    <property type="project" value="UniProtKB-KW"/>
</dbReference>
<dbReference type="GO" id="GO:0004814">
    <property type="term" value="F:arginine-tRNA ligase activity"/>
    <property type="evidence" value="ECO:0007669"/>
    <property type="project" value="InterPro"/>
</dbReference>
<feature type="domain" description="DALR anticodon binding" evidence="6">
    <location>
        <begin position="200"/>
        <end position="312"/>
    </location>
</feature>
<dbReference type="GO" id="GO:0006420">
    <property type="term" value="P:arginyl-tRNA aminoacylation"/>
    <property type="evidence" value="ECO:0007669"/>
    <property type="project" value="InterPro"/>
</dbReference>
<proteinExistence type="predicted"/>
<evidence type="ECO:0000256" key="3">
    <source>
        <dbReference type="ARBA" id="ARBA00022840"/>
    </source>
</evidence>
<dbReference type="SUPFAM" id="SSF47323">
    <property type="entry name" value="Anticodon-binding domain of a subclass of class I aminoacyl-tRNA synthetases"/>
    <property type="match status" value="1"/>
</dbReference>
<keyword evidence="9" id="KW-1185">Reference proteome</keyword>
<dbReference type="AlphaFoldDB" id="A0A1Y5TYX9"/>
<evidence type="ECO:0000256" key="5">
    <source>
        <dbReference type="ARBA" id="ARBA00033033"/>
    </source>
</evidence>
<dbReference type="Proteomes" id="UP000193200">
    <property type="component" value="Unassembled WGS sequence"/>
</dbReference>
<dbReference type="InterPro" id="IPR005148">
    <property type="entry name" value="Arg-tRNA-synth_N"/>
</dbReference>
<sequence>MVAGDYLDALNDRLGAATAAVLPGLGEAVSVEARFRPSRPGRAGDLSSRVALRLAGEAGMAAMDLADAIADRFTADGGPGRPEAVAPGYLNLHLPAACWLRETMRLLDGMPRARITAPVTMPPETDGPAHPLALLRRDVRRRVLDNLARLHGGAGRPVAVPVLPPGLTPLDLLGQPPEAGVDELRAAVADRGRHNPAFLVPYADARAASLLGGAAMPSGDGAAVFSANELALMKQLAGWPRVLAGALVAGEPERLPVALLALARTLLAMIGEGGPVRDPAALTTTRHGLLRAFRYVVADAMMMLDMTATESAF</sequence>
<dbReference type="EMBL" id="FWFR01000006">
    <property type="protein sequence ID" value="SLN77237.1"/>
    <property type="molecule type" value="Genomic_DNA"/>
</dbReference>
<name>A0A1Y5TYX9_9PROT</name>
<dbReference type="SMART" id="SM01016">
    <property type="entry name" value="Arg_tRNA_synt_N"/>
    <property type="match status" value="1"/>
</dbReference>
<keyword evidence="4 8" id="KW-0030">Aminoacyl-tRNA synthetase</keyword>
<dbReference type="SMART" id="SM00836">
    <property type="entry name" value="DALR_1"/>
    <property type="match status" value="1"/>
</dbReference>
<dbReference type="Gene3D" id="1.10.730.10">
    <property type="entry name" value="Isoleucyl-tRNA Synthetase, Domain 1"/>
    <property type="match status" value="1"/>
</dbReference>
<keyword evidence="3" id="KW-0067">ATP-binding</keyword>
<evidence type="ECO:0000313" key="8">
    <source>
        <dbReference type="EMBL" id="SLN77237.1"/>
    </source>
</evidence>
<dbReference type="InterPro" id="IPR008909">
    <property type="entry name" value="DALR_anticod-bd"/>
</dbReference>
<keyword evidence="1" id="KW-0436">Ligase</keyword>
<gene>
    <name evidence="8" type="ORF">OCH7691_04343</name>
</gene>
<reference evidence="8 9" key="1">
    <citation type="submission" date="2017-03" db="EMBL/GenBank/DDBJ databases">
        <authorList>
            <person name="Afonso C.L."/>
            <person name="Miller P.J."/>
            <person name="Scott M.A."/>
            <person name="Spackman E."/>
            <person name="Goraichik I."/>
            <person name="Dimitrov K.M."/>
            <person name="Suarez D.L."/>
            <person name="Swayne D.E."/>
        </authorList>
    </citation>
    <scope>NUCLEOTIDE SEQUENCE [LARGE SCALE GENOMIC DNA]</scope>
    <source>
        <strain evidence="8 9">CECT 7691</strain>
    </source>
</reference>
<feature type="domain" description="Arginyl tRNA synthetase N-terminal" evidence="7">
    <location>
        <begin position="8"/>
        <end position="94"/>
    </location>
</feature>
<dbReference type="Pfam" id="PF05746">
    <property type="entry name" value="DALR_1"/>
    <property type="match status" value="1"/>
</dbReference>
<dbReference type="Pfam" id="PF03485">
    <property type="entry name" value="Arg_tRNA_synt_N"/>
    <property type="match status" value="1"/>
</dbReference>
<dbReference type="GO" id="GO:0005737">
    <property type="term" value="C:cytoplasm"/>
    <property type="evidence" value="ECO:0007669"/>
    <property type="project" value="InterPro"/>
</dbReference>
<dbReference type="SUPFAM" id="SSF55190">
    <property type="entry name" value="Arginyl-tRNA synthetase (ArgRS), N-terminal 'additional' domain"/>
    <property type="match status" value="1"/>
</dbReference>
<evidence type="ECO:0000256" key="1">
    <source>
        <dbReference type="ARBA" id="ARBA00022598"/>
    </source>
</evidence>
<organism evidence="8 9">
    <name type="scientific">Oceanibacterium hippocampi</name>
    <dbReference type="NCBI Taxonomy" id="745714"/>
    <lineage>
        <taxon>Bacteria</taxon>
        <taxon>Pseudomonadati</taxon>
        <taxon>Pseudomonadota</taxon>
        <taxon>Alphaproteobacteria</taxon>
        <taxon>Sneathiellales</taxon>
        <taxon>Sneathiellaceae</taxon>
        <taxon>Oceanibacterium</taxon>
    </lineage>
</organism>